<evidence type="ECO:0000259" key="13">
    <source>
        <dbReference type="PROSITE" id="PS50026"/>
    </source>
</evidence>
<reference evidence="16" key="1">
    <citation type="submission" date="2012-01" db="EMBL/GenBank/DDBJ databases">
        <authorList>
            <person name="Walter R."/>
            <person name="Schartl M."/>
            <person name="Warren W."/>
        </authorList>
    </citation>
    <scope>NUCLEOTIDE SEQUENCE [LARGE SCALE GENOMIC DNA]</scope>
    <source>
        <strain evidence="16">JP 163 A</strain>
    </source>
</reference>
<dbReference type="InterPro" id="IPR000152">
    <property type="entry name" value="EGF-type_Asp/Asn_hydroxyl_site"/>
</dbReference>
<dbReference type="PROSITE" id="PS00010">
    <property type="entry name" value="ASX_HYDROXYL"/>
    <property type="match status" value="2"/>
</dbReference>
<evidence type="ECO:0000256" key="4">
    <source>
        <dbReference type="ARBA" id="ARBA00022729"/>
    </source>
</evidence>
<feature type="disulfide bond" evidence="10">
    <location>
        <begin position="66"/>
        <end position="83"/>
    </location>
</feature>
<feature type="domain" description="Sushi" evidence="14">
    <location>
        <begin position="563"/>
        <end position="622"/>
    </location>
</feature>
<keyword evidence="5" id="KW-0677">Repeat</keyword>
<feature type="domain" description="Sushi" evidence="14">
    <location>
        <begin position="263"/>
        <end position="322"/>
    </location>
</feature>
<keyword evidence="3" id="KW-0812">Transmembrane</keyword>
<dbReference type="Proteomes" id="UP000002852">
    <property type="component" value="Unassembled WGS sequence"/>
</dbReference>
<dbReference type="STRING" id="8083.ENSXMAP00000031364"/>
<keyword evidence="4 12" id="KW-0732">Signal</keyword>
<dbReference type="AlphaFoldDB" id="A0A3B5QII8"/>
<comment type="subcellular location">
    <subcellularLocation>
        <location evidence="1">Membrane</location>
        <topology evidence="1">Single-pass type I membrane protein</topology>
    </subcellularLocation>
</comment>
<evidence type="ECO:0000256" key="3">
    <source>
        <dbReference type="ARBA" id="ARBA00022692"/>
    </source>
</evidence>
<dbReference type="Pfam" id="PF00084">
    <property type="entry name" value="Sushi"/>
    <property type="match status" value="6"/>
</dbReference>
<feature type="domain" description="Sushi" evidence="14">
    <location>
        <begin position="503"/>
        <end position="562"/>
    </location>
</feature>
<comment type="caution">
    <text evidence="10">Lacks conserved residue(s) required for the propagation of feature annotation.</text>
</comment>
<dbReference type="Pfam" id="PF23144">
    <property type="entry name" value="Fn3_PTPRU"/>
    <property type="match status" value="1"/>
</dbReference>
<dbReference type="GO" id="GO:0005509">
    <property type="term" value="F:calcium ion binding"/>
    <property type="evidence" value="ECO:0007669"/>
    <property type="project" value="InterPro"/>
</dbReference>
<reference evidence="15" key="4">
    <citation type="submission" date="2025-09" db="UniProtKB">
        <authorList>
            <consortium name="Ensembl"/>
        </authorList>
    </citation>
    <scope>IDENTIFICATION</scope>
    <source>
        <strain evidence="15">JP 163 A</strain>
    </source>
</reference>
<feature type="domain" description="Sushi" evidence="14">
    <location>
        <begin position="383"/>
        <end position="442"/>
    </location>
</feature>
<dbReference type="PANTHER" id="PTHR24051">
    <property type="entry name" value="SUSHI DOMAIN-CONTAINING PROTEIN 1"/>
    <property type="match status" value="1"/>
</dbReference>
<feature type="domain" description="EGF-like" evidence="13">
    <location>
        <begin position="99"/>
        <end position="138"/>
    </location>
</feature>
<keyword evidence="16" id="KW-1185">Reference proteome</keyword>
<reference evidence="16" key="2">
    <citation type="journal article" date="2013" name="Nat. Genet.">
        <title>The genome of the platyfish, Xiphophorus maculatus, provides insights into evolutionary adaptation and several complex traits.</title>
        <authorList>
            <person name="Schartl M."/>
            <person name="Walter R.B."/>
            <person name="Shen Y."/>
            <person name="Garcia T."/>
            <person name="Catchen J."/>
            <person name="Amores A."/>
            <person name="Braasch I."/>
            <person name="Chalopin D."/>
            <person name="Volff J.N."/>
            <person name="Lesch K.P."/>
            <person name="Bisazza A."/>
            <person name="Minx P."/>
            <person name="Hillier L."/>
            <person name="Wilson R.K."/>
            <person name="Fuerstenberg S."/>
            <person name="Boore J."/>
            <person name="Searle S."/>
            <person name="Postlethwait J.H."/>
            <person name="Warren W.C."/>
        </authorList>
    </citation>
    <scope>NUCLEOTIDE SEQUENCE [LARGE SCALE GENOMIC DNA]</scope>
    <source>
        <strain evidence="16">JP 163 A</strain>
    </source>
</reference>
<dbReference type="InterPro" id="IPR049883">
    <property type="entry name" value="NOTCH1_EGF-like"/>
</dbReference>
<feature type="domain" description="Sushi" evidence="14">
    <location>
        <begin position="323"/>
        <end position="382"/>
    </location>
</feature>
<dbReference type="Gene3D" id="2.10.70.10">
    <property type="entry name" value="Complement Module, domain 1"/>
    <property type="match status" value="7"/>
</dbReference>
<dbReference type="CDD" id="cd00033">
    <property type="entry name" value="CCP"/>
    <property type="match status" value="6"/>
</dbReference>
<accession>A0A3B5QII8</accession>
<evidence type="ECO:0000256" key="10">
    <source>
        <dbReference type="PROSITE-ProRule" id="PRU00076"/>
    </source>
</evidence>
<dbReference type="SMART" id="SM00032">
    <property type="entry name" value="CCP"/>
    <property type="match status" value="8"/>
</dbReference>
<keyword evidence="2 10" id="KW-0245">EGF-like domain</keyword>
<evidence type="ECO:0000256" key="5">
    <source>
        <dbReference type="ARBA" id="ARBA00022737"/>
    </source>
</evidence>
<keyword evidence="11" id="KW-0768">Sushi</keyword>
<evidence type="ECO:0000256" key="12">
    <source>
        <dbReference type="SAM" id="SignalP"/>
    </source>
</evidence>
<dbReference type="InterPro" id="IPR057598">
    <property type="entry name" value="Fn3_PTPRU"/>
</dbReference>
<dbReference type="GO" id="GO:0016020">
    <property type="term" value="C:membrane"/>
    <property type="evidence" value="ECO:0007669"/>
    <property type="project" value="UniProtKB-SubCell"/>
</dbReference>
<dbReference type="PROSITE" id="PS01186">
    <property type="entry name" value="EGF_2"/>
    <property type="match status" value="1"/>
</dbReference>
<dbReference type="InterPro" id="IPR035976">
    <property type="entry name" value="Sushi/SCR/CCP_sf"/>
</dbReference>
<evidence type="ECO:0000256" key="11">
    <source>
        <dbReference type="PROSITE-ProRule" id="PRU00302"/>
    </source>
</evidence>
<dbReference type="SUPFAM" id="SSF57535">
    <property type="entry name" value="Complement control module/SCR domain"/>
    <property type="match status" value="8"/>
</dbReference>
<evidence type="ECO:0000256" key="6">
    <source>
        <dbReference type="ARBA" id="ARBA00022989"/>
    </source>
</evidence>
<evidence type="ECO:0000256" key="9">
    <source>
        <dbReference type="ARBA" id="ARBA00023180"/>
    </source>
</evidence>
<dbReference type="Pfam" id="PF07645">
    <property type="entry name" value="EGF_CA"/>
    <property type="match status" value="2"/>
</dbReference>
<dbReference type="InParanoid" id="A0A3B5QII8"/>
<evidence type="ECO:0000256" key="8">
    <source>
        <dbReference type="ARBA" id="ARBA00023157"/>
    </source>
</evidence>
<feature type="domain" description="EGF-like" evidence="13">
    <location>
        <begin position="151"/>
        <end position="188"/>
    </location>
</feature>
<dbReference type="CDD" id="cd00054">
    <property type="entry name" value="EGF_CA"/>
    <property type="match status" value="2"/>
</dbReference>
<keyword evidence="8 10" id="KW-1015">Disulfide bond</keyword>
<evidence type="ECO:0000259" key="14">
    <source>
        <dbReference type="PROSITE" id="PS50923"/>
    </source>
</evidence>
<feature type="domain" description="EGF-like" evidence="13">
    <location>
        <begin position="59"/>
        <end position="98"/>
    </location>
</feature>
<dbReference type="InterPro" id="IPR018097">
    <property type="entry name" value="EGF_Ca-bd_CS"/>
</dbReference>
<feature type="domain" description="Sushi" evidence="14">
    <location>
        <begin position="203"/>
        <end position="262"/>
    </location>
</feature>
<keyword evidence="9" id="KW-0325">Glycoprotein</keyword>
<feature type="signal peptide" evidence="12">
    <location>
        <begin position="1"/>
        <end position="32"/>
    </location>
</feature>
<proteinExistence type="predicted"/>
<dbReference type="SMART" id="SM00181">
    <property type="entry name" value="EGF"/>
    <property type="match status" value="4"/>
</dbReference>
<dbReference type="PANTHER" id="PTHR24051:SF5">
    <property type="entry name" value="SUSHI DOMAIN-CONTAINING PROTEIN 1"/>
    <property type="match status" value="1"/>
</dbReference>
<dbReference type="PROSITE" id="PS50026">
    <property type="entry name" value="EGF_3"/>
    <property type="match status" value="3"/>
</dbReference>
<dbReference type="SUPFAM" id="SSF57196">
    <property type="entry name" value="EGF/Laminin"/>
    <property type="match status" value="2"/>
</dbReference>
<reference evidence="15" key="3">
    <citation type="submission" date="2025-08" db="UniProtKB">
        <authorList>
            <consortium name="Ensembl"/>
        </authorList>
    </citation>
    <scope>IDENTIFICATION</scope>
    <source>
        <strain evidence="15">JP 163 A</strain>
    </source>
</reference>
<dbReference type="GeneTree" id="ENSGT00390000013892"/>
<evidence type="ECO:0000256" key="7">
    <source>
        <dbReference type="ARBA" id="ARBA00023136"/>
    </source>
</evidence>
<feature type="domain" description="Sushi" evidence="14">
    <location>
        <begin position="443"/>
        <end position="502"/>
    </location>
</feature>
<keyword evidence="6" id="KW-1133">Transmembrane helix</keyword>
<dbReference type="InterPro" id="IPR051622">
    <property type="entry name" value="R-tyr_protein_phosphatases"/>
</dbReference>
<feature type="chain" id="PRO_5017179620" evidence="12">
    <location>
        <begin position="33"/>
        <end position="952"/>
    </location>
</feature>
<dbReference type="PROSITE" id="PS50923">
    <property type="entry name" value="SUSHI"/>
    <property type="match status" value="7"/>
</dbReference>
<name>A0A3B5QII8_XIPMA</name>
<protein>
    <submittedName>
        <fullName evidence="15">Sushi domain containing 1</fullName>
    </submittedName>
</protein>
<dbReference type="PROSITE" id="PS01187">
    <property type="entry name" value="EGF_CA"/>
    <property type="match status" value="2"/>
</dbReference>
<sequence>MFFCSSCCQVSKLTLLDLLITVCLKLFNIASCLEINEVNVSSAGCFCRPSAGPAWSQALLDVCATCHPNATCEDKPDGSGKVCNCNYGFVGNGRTHCQDKDECQIGASKICGQQTTCHNTYGSYYCTCLSGYSPSNNMAVFIPNDGTHCQDIDECRITGLCGEGGQCRNLEGSFDCSCQVGYRVHNGAEPFRPQGGGASCKVVDCGPPVPVEDSVLLSITVTMYGGVARFGCEEGFVWRRGDNSSVCGADGSWSEPSLVCEEILCGNPPLIEFTEQVWSSTSSPGSTVLYLCTKGFHGNGGHNVSVCGKNGQWTSPTLSCQETLCGDPPVAPHTVQVWDGSFASGSTAAYYCNPGFYHHEGSNVSVCADDGYWTEPGILCKEVDCGEPTSIPHAVAEWDNISTVGSKVVYRCDRGFVNVGEGNVSVCTASGGWDTPSLSCQEISCRNPPVIENANMQWDGTPHAGAVVYYQCEEGYYSRGLRNYSECGENGLWEDVDLSCEEISCRNPPVIENANMQWDGTPHGGAVVYYQCEEGYYSRGLRNYSECGENGLWKDVDLSCEEVNCGPPKCLPNTNLLWGGSSTPGSVARCECVDGFYQESGNDLSTCSLSGVWGEVSVKCKAKCGPVPVLAHSEVVWHNRSVAIHRCAAGYHSWRGVNASVCGGSGLWLRATLNCIEIKPPINQLTLYNGNCLKWKAEKYEEDTELYKVVYLGSRDYQRSFLDKGRRLLSSRDDRLVICLRLLPLTNYSISITAAAARFTATVTANTSLTVPPAPVVHYTELETPVPTLRLKRSPNTLDPISFYQIFVLPVEELVVFDCSSPASLDPSSRAESPAEYMTAQLGVQSLGTEVNFTVGDGVLYGGFYNAPLQSGNTYFVVLRVVSRWKTMSRSCCVVWAKVAGTSYVLRVSSLCAAASVAAVAMVLLGAYNLSWYEQNVLSTLLFTKLTWKKMS</sequence>
<dbReference type="Gene3D" id="2.10.25.10">
    <property type="entry name" value="Laminin"/>
    <property type="match status" value="3"/>
</dbReference>
<dbReference type="InterPro" id="IPR000742">
    <property type="entry name" value="EGF"/>
</dbReference>
<dbReference type="InterPro" id="IPR001881">
    <property type="entry name" value="EGF-like_Ca-bd_dom"/>
</dbReference>
<organism evidence="15 16">
    <name type="scientific">Xiphophorus maculatus</name>
    <name type="common">Southern platyfish</name>
    <name type="synonym">Platypoecilus maculatus</name>
    <dbReference type="NCBI Taxonomy" id="8083"/>
    <lineage>
        <taxon>Eukaryota</taxon>
        <taxon>Metazoa</taxon>
        <taxon>Chordata</taxon>
        <taxon>Craniata</taxon>
        <taxon>Vertebrata</taxon>
        <taxon>Euteleostomi</taxon>
        <taxon>Actinopterygii</taxon>
        <taxon>Neopterygii</taxon>
        <taxon>Teleostei</taxon>
        <taxon>Neoteleostei</taxon>
        <taxon>Acanthomorphata</taxon>
        <taxon>Ovalentaria</taxon>
        <taxon>Atherinomorphae</taxon>
        <taxon>Cyprinodontiformes</taxon>
        <taxon>Poeciliidae</taxon>
        <taxon>Poeciliinae</taxon>
        <taxon>Xiphophorus</taxon>
    </lineage>
</organism>
<evidence type="ECO:0000313" key="16">
    <source>
        <dbReference type="Proteomes" id="UP000002852"/>
    </source>
</evidence>
<dbReference type="Gene3D" id="2.20.28.230">
    <property type="match status" value="1"/>
</dbReference>
<keyword evidence="7" id="KW-0472">Membrane</keyword>
<evidence type="ECO:0000313" key="15">
    <source>
        <dbReference type="Ensembl" id="ENSXMAP00000031364.1"/>
    </source>
</evidence>
<dbReference type="SMART" id="SM00179">
    <property type="entry name" value="EGF_CA"/>
    <property type="match status" value="2"/>
</dbReference>
<dbReference type="OMA" id="HSEVLWH"/>
<evidence type="ECO:0000256" key="2">
    <source>
        <dbReference type="ARBA" id="ARBA00022536"/>
    </source>
</evidence>
<dbReference type="Ensembl" id="ENSXMAT00000039913.1">
    <property type="protein sequence ID" value="ENSXMAP00000031364.1"/>
    <property type="gene ID" value="ENSXMAG00000004493.2"/>
</dbReference>
<dbReference type="InterPro" id="IPR000436">
    <property type="entry name" value="Sushi_SCR_CCP_dom"/>
</dbReference>
<evidence type="ECO:0000256" key="1">
    <source>
        <dbReference type="ARBA" id="ARBA00004479"/>
    </source>
</evidence>